<evidence type="ECO:0000313" key="2">
    <source>
        <dbReference type="EMBL" id="MFC6440503.1"/>
    </source>
</evidence>
<proteinExistence type="predicted"/>
<evidence type="ECO:0000259" key="1">
    <source>
        <dbReference type="Pfam" id="PF17680"/>
    </source>
</evidence>
<dbReference type="InterPro" id="IPR041215">
    <property type="entry name" value="FlgO_dom"/>
</dbReference>
<sequence>MIKQLPLACVLMLTGCASWDMQSWLGQDETVQTSKDMPATAQPMRVVNVREYEQDENGDKLSLDAFGNPASNSHLQRGGYLSQYTGRHIGDYVQSLTQDLVSNMEYVSDKTPIGVTHFALLDSDLQQTNLLGLQMAESFMHELHKFRIPVVDFKSTDYIRITPQGDFFLTRDFLELDGNVGLNYILTGTLAKHSGGYMVNARVLGMKSKAVVATAQMLIPFHVVDAILGEGQQSHERVNLKQG</sequence>
<accession>A0ABW1XKC4</accession>
<keyword evidence="3" id="KW-1185">Reference proteome</keyword>
<dbReference type="EMBL" id="JBHSUS010000001">
    <property type="protein sequence ID" value="MFC6440503.1"/>
    <property type="molecule type" value="Genomic_DNA"/>
</dbReference>
<dbReference type="Pfam" id="PF17680">
    <property type="entry name" value="FlgO"/>
    <property type="match status" value="1"/>
</dbReference>
<dbReference type="PROSITE" id="PS51257">
    <property type="entry name" value="PROKAR_LIPOPROTEIN"/>
    <property type="match status" value="1"/>
</dbReference>
<gene>
    <name evidence="2" type="ORF">ACFP85_10130</name>
</gene>
<dbReference type="RefSeq" id="WP_131258298.1">
    <property type="nucleotide sequence ID" value="NZ_JBHSUS010000001.1"/>
</dbReference>
<reference evidence="3" key="1">
    <citation type="journal article" date="2019" name="Int. J. Syst. Evol. Microbiol.">
        <title>The Global Catalogue of Microorganisms (GCM) 10K type strain sequencing project: providing services to taxonomists for standard genome sequencing and annotation.</title>
        <authorList>
            <consortium name="The Broad Institute Genomics Platform"/>
            <consortium name="The Broad Institute Genome Sequencing Center for Infectious Disease"/>
            <person name="Wu L."/>
            <person name="Ma J."/>
        </authorList>
    </citation>
    <scope>NUCLEOTIDE SEQUENCE [LARGE SCALE GENOMIC DNA]</scope>
    <source>
        <strain evidence="3">CGMCC 1.16031</strain>
    </source>
</reference>
<feature type="domain" description="FlgO" evidence="1">
    <location>
        <begin position="95"/>
        <end position="223"/>
    </location>
</feature>
<dbReference type="Proteomes" id="UP001596364">
    <property type="component" value="Unassembled WGS sequence"/>
</dbReference>
<comment type="caution">
    <text evidence="2">The sequence shown here is derived from an EMBL/GenBank/DDBJ whole genome shotgun (WGS) entry which is preliminary data.</text>
</comment>
<evidence type="ECO:0000313" key="3">
    <source>
        <dbReference type="Proteomes" id="UP001596364"/>
    </source>
</evidence>
<name>A0ABW1XKC4_9ALTE</name>
<protein>
    <submittedName>
        <fullName evidence="2">FlgO family outer membrane protein</fullName>
    </submittedName>
</protein>
<organism evidence="2 3">
    <name type="scientific">Pseudobowmanella zhangzhouensis</name>
    <dbReference type="NCBI Taxonomy" id="1537679"/>
    <lineage>
        <taxon>Bacteria</taxon>
        <taxon>Pseudomonadati</taxon>
        <taxon>Pseudomonadota</taxon>
        <taxon>Gammaproteobacteria</taxon>
        <taxon>Alteromonadales</taxon>
        <taxon>Alteromonadaceae</taxon>
    </lineage>
</organism>